<dbReference type="Proteomes" id="UP000468531">
    <property type="component" value="Unassembled WGS sequence"/>
</dbReference>
<organism evidence="2 3">
    <name type="scientific">Bradyrhizobium uaiense</name>
    <dbReference type="NCBI Taxonomy" id="2594946"/>
    <lineage>
        <taxon>Bacteria</taxon>
        <taxon>Pseudomonadati</taxon>
        <taxon>Pseudomonadota</taxon>
        <taxon>Alphaproteobacteria</taxon>
        <taxon>Hyphomicrobiales</taxon>
        <taxon>Nitrobacteraceae</taxon>
        <taxon>Bradyrhizobium</taxon>
    </lineage>
</organism>
<sequence length="65" mass="6793">MQKMLTSLYALVHLIRGAGLAIASLAAVIAATIVVFGFAVEPELVASVLILGFLTALAEARLRAR</sequence>
<gene>
    <name evidence="2" type="ORF">FNJ47_30655</name>
</gene>
<evidence type="ECO:0000313" key="3">
    <source>
        <dbReference type="Proteomes" id="UP000468531"/>
    </source>
</evidence>
<dbReference type="RefSeq" id="WP_163159641.1">
    <property type="nucleotide sequence ID" value="NZ_VKHP01000158.1"/>
</dbReference>
<keyword evidence="1" id="KW-0812">Transmembrane</keyword>
<keyword evidence="1" id="KW-1133">Transmembrane helix</keyword>
<keyword evidence="1" id="KW-0472">Membrane</keyword>
<evidence type="ECO:0000313" key="2">
    <source>
        <dbReference type="EMBL" id="NEV00062.1"/>
    </source>
</evidence>
<feature type="transmembrane region" description="Helical" evidence="1">
    <location>
        <begin position="44"/>
        <end position="62"/>
    </location>
</feature>
<proteinExistence type="predicted"/>
<dbReference type="EMBL" id="VKHP01000158">
    <property type="protein sequence ID" value="NEV00062.1"/>
    <property type="molecule type" value="Genomic_DNA"/>
</dbReference>
<dbReference type="AlphaFoldDB" id="A0A6P1BR71"/>
<name>A0A6P1BR71_9BRAD</name>
<comment type="caution">
    <text evidence="2">The sequence shown here is derived from an EMBL/GenBank/DDBJ whole genome shotgun (WGS) entry which is preliminary data.</text>
</comment>
<protein>
    <submittedName>
        <fullName evidence="2">Uncharacterized protein</fullName>
    </submittedName>
</protein>
<accession>A0A6P1BR71</accession>
<evidence type="ECO:0000256" key="1">
    <source>
        <dbReference type="SAM" id="Phobius"/>
    </source>
</evidence>
<reference evidence="2 3" key="1">
    <citation type="journal article" date="2020" name="Arch. Microbiol.">
        <title>Bradyrhizobium uaiense sp. nov., a new highly efficient cowpea symbiont.</title>
        <authorList>
            <person name="Cabral Michel D."/>
            <person name="Azarias Guimaraes A."/>
            <person name="Martins da Costa E."/>
            <person name="Soares de Carvalho T."/>
            <person name="Balsanelli E."/>
            <person name="Willems A."/>
            <person name="Maltempi de Souza E."/>
            <person name="de Souza Moreira F.M."/>
        </authorList>
    </citation>
    <scope>NUCLEOTIDE SEQUENCE [LARGE SCALE GENOMIC DNA]</scope>
    <source>
        <strain evidence="2 3">UFLA 03-164</strain>
    </source>
</reference>
<feature type="transmembrane region" description="Helical" evidence="1">
    <location>
        <begin position="20"/>
        <end position="38"/>
    </location>
</feature>
<keyword evidence="3" id="KW-1185">Reference proteome</keyword>